<dbReference type="AlphaFoldDB" id="A0ABD1E571"/>
<dbReference type="Pfam" id="PF00628">
    <property type="entry name" value="PHD"/>
    <property type="match status" value="1"/>
</dbReference>
<dbReference type="InterPro" id="IPR019787">
    <property type="entry name" value="Znf_PHD-finger"/>
</dbReference>
<comment type="caution">
    <text evidence="5">The sequence shown here is derived from an EMBL/GenBank/DDBJ whole genome shotgun (WGS) entry which is preliminary data.</text>
</comment>
<dbReference type="Gene3D" id="3.30.40.10">
    <property type="entry name" value="Zinc/RING finger domain, C3HC4 (zinc finger)"/>
    <property type="match status" value="1"/>
</dbReference>
<protein>
    <recommendedName>
        <fullName evidence="4">PHD-type domain-containing protein</fullName>
    </recommendedName>
</protein>
<accession>A0ABD1E571</accession>
<dbReference type="GO" id="GO:0008270">
    <property type="term" value="F:zinc ion binding"/>
    <property type="evidence" value="ECO:0007669"/>
    <property type="project" value="UniProtKB-KW"/>
</dbReference>
<gene>
    <name evidence="5" type="ORF">ABEB36_014664</name>
</gene>
<proteinExistence type="predicted"/>
<dbReference type="InterPro" id="IPR013083">
    <property type="entry name" value="Znf_RING/FYVE/PHD"/>
</dbReference>
<sequence length="55" mass="6419">MCESEIYSDGDAEDDSLKNIGCDFCLKWYHLGCTEFANLNYKEAMIREFMCYACK</sequence>
<keyword evidence="3" id="KW-0862">Zinc</keyword>
<evidence type="ECO:0000313" key="5">
    <source>
        <dbReference type="EMBL" id="KAL1488869.1"/>
    </source>
</evidence>
<keyword evidence="1" id="KW-0479">Metal-binding</keyword>
<evidence type="ECO:0000256" key="2">
    <source>
        <dbReference type="ARBA" id="ARBA00022771"/>
    </source>
</evidence>
<dbReference type="EMBL" id="JBDJPC010000013">
    <property type="protein sequence ID" value="KAL1488869.1"/>
    <property type="molecule type" value="Genomic_DNA"/>
</dbReference>
<evidence type="ECO:0000313" key="6">
    <source>
        <dbReference type="Proteomes" id="UP001566132"/>
    </source>
</evidence>
<dbReference type="Proteomes" id="UP001566132">
    <property type="component" value="Unassembled WGS sequence"/>
</dbReference>
<feature type="domain" description="PHD-type" evidence="4">
    <location>
        <begin position="13"/>
        <end position="54"/>
    </location>
</feature>
<evidence type="ECO:0000259" key="4">
    <source>
        <dbReference type="Pfam" id="PF00628"/>
    </source>
</evidence>
<evidence type="ECO:0000256" key="1">
    <source>
        <dbReference type="ARBA" id="ARBA00022723"/>
    </source>
</evidence>
<reference evidence="5 6" key="1">
    <citation type="submission" date="2024-05" db="EMBL/GenBank/DDBJ databases">
        <title>Genetic variation in Jamaican populations of the coffee berry borer (Hypothenemus hampei).</title>
        <authorList>
            <person name="Errbii M."/>
            <person name="Myrie A."/>
        </authorList>
    </citation>
    <scope>NUCLEOTIDE SEQUENCE [LARGE SCALE GENOMIC DNA]</scope>
    <source>
        <strain evidence="5">JA-Hopewell-2020-01-JO</strain>
        <tissue evidence="5">Whole body</tissue>
    </source>
</reference>
<organism evidence="5 6">
    <name type="scientific">Hypothenemus hampei</name>
    <name type="common">Coffee berry borer</name>
    <dbReference type="NCBI Taxonomy" id="57062"/>
    <lineage>
        <taxon>Eukaryota</taxon>
        <taxon>Metazoa</taxon>
        <taxon>Ecdysozoa</taxon>
        <taxon>Arthropoda</taxon>
        <taxon>Hexapoda</taxon>
        <taxon>Insecta</taxon>
        <taxon>Pterygota</taxon>
        <taxon>Neoptera</taxon>
        <taxon>Endopterygota</taxon>
        <taxon>Coleoptera</taxon>
        <taxon>Polyphaga</taxon>
        <taxon>Cucujiformia</taxon>
        <taxon>Curculionidae</taxon>
        <taxon>Scolytinae</taxon>
        <taxon>Hypothenemus</taxon>
    </lineage>
</organism>
<dbReference type="InterPro" id="IPR011011">
    <property type="entry name" value="Znf_FYVE_PHD"/>
</dbReference>
<dbReference type="SUPFAM" id="SSF57903">
    <property type="entry name" value="FYVE/PHD zinc finger"/>
    <property type="match status" value="1"/>
</dbReference>
<keyword evidence="2" id="KW-0863">Zinc-finger</keyword>
<name>A0ABD1E571_HYPHA</name>
<keyword evidence="6" id="KW-1185">Reference proteome</keyword>
<evidence type="ECO:0000256" key="3">
    <source>
        <dbReference type="ARBA" id="ARBA00022833"/>
    </source>
</evidence>